<dbReference type="EMBL" id="CP097095">
    <property type="protein sequence ID" value="UQF78973.1"/>
    <property type="molecule type" value="Genomic_DNA"/>
</dbReference>
<dbReference type="KEGG" id="agh:M3I41_04975"/>
<name>A0A929MKB9_9ACTO</name>
<reference evidence="1" key="1">
    <citation type="submission" date="2022-05" db="EMBL/GenBank/DDBJ databases">
        <title>Using nanopore sequencing to obtain complete genomes from saliva samples.</title>
        <authorList>
            <person name="Baker J.L."/>
        </authorList>
    </citation>
    <scope>NUCLEOTIDE SEQUENCE</scope>
    <source>
        <strain evidence="1">JCVI-JB-Ag32</strain>
    </source>
</reference>
<organism evidence="1 2">
    <name type="scientific">Actinomyces graevenitzii</name>
    <dbReference type="NCBI Taxonomy" id="55565"/>
    <lineage>
        <taxon>Bacteria</taxon>
        <taxon>Bacillati</taxon>
        <taxon>Actinomycetota</taxon>
        <taxon>Actinomycetes</taxon>
        <taxon>Actinomycetales</taxon>
        <taxon>Actinomycetaceae</taxon>
        <taxon>Actinomyces</taxon>
    </lineage>
</organism>
<evidence type="ECO:0000313" key="2">
    <source>
        <dbReference type="Proteomes" id="UP000830236"/>
    </source>
</evidence>
<sequence>MSQLNQATNDGQLDYRDNEAYFEAAWIFNQDEYSRESFAAEFNEILTERVGENWREHKVNTPIKEKALLVVYEAWIQGLDQLHQNELLAEGEELLEDESDDGWWQVEVIAYLEPDDKVAFSIEELLFKLQNLMANKELGDHVFFEGFDYVGLYNKETGVKDEENGLPTLYVCCGS</sequence>
<dbReference type="AlphaFoldDB" id="A0A929MKB9"/>
<protein>
    <submittedName>
        <fullName evidence="1">Uncharacterized protein</fullName>
    </submittedName>
</protein>
<proteinExistence type="predicted"/>
<accession>A0A929MKB9</accession>
<evidence type="ECO:0000313" key="1">
    <source>
        <dbReference type="EMBL" id="UQF78973.1"/>
    </source>
</evidence>
<dbReference type="Proteomes" id="UP000830236">
    <property type="component" value="Chromosome"/>
</dbReference>
<gene>
    <name evidence="1" type="ORF">M3I41_04975</name>
</gene>